<name>A0A6G1L9N7_9PEZI</name>
<accession>A0A6G1L9N7</accession>
<dbReference type="EMBL" id="ML995834">
    <property type="protein sequence ID" value="KAF2769350.1"/>
    <property type="molecule type" value="Genomic_DNA"/>
</dbReference>
<dbReference type="AlphaFoldDB" id="A0A6G1L9N7"/>
<keyword evidence="3" id="KW-1185">Reference proteome</keyword>
<feature type="chain" id="PRO_5026175003" evidence="1">
    <location>
        <begin position="20"/>
        <end position="81"/>
    </location>
</feature>
<evidence type="ECO:0000313" key="3">
    <source>
        <dbReference type="Proteomes" id="UP000799436"/>
    </source>
</evidence>
<proteinExistence type="predicted"/>
<evidence type="ECO:0000313" key="2">
    <source>
        <dbReference type="EMBL" id="KAF2769350.1"/>
    </source>
</evidence>
<reference evidence="2" key="1">
    <citation type="journal article" date="2020" name="Stud. Mycol.">
        <title>101 Dothideomycetes genomes: a test case for predicting lifestyles and emergence of pathogens.</title>
        <authorList>
            <person name="Haridas S."/>
            <person name="Albert R."/>
            <person name="Binder M."/>
            <person name="Bloem J."/>
            <person name="Labutti K."/>
            <person name="Salamov A."/>
            <person name="Andreopoulos B."/>
            <person name="Baker S."/>
            <person name="Barry K."/>
            <person name="Bills G."/>
            <person name="Bluhm B."/>
            <person name="Cannon C."/>
            <person name="Castanera R."/>
            <person name="Culley D."/>
            <person name="Daum C."/>
            <person name="Ezra D."/>
            <person name="Gonzalez J."/>
            <person name="Henrissat B."/>
            <person name="Kuo A."/>
            <person name="Liang C."/>
            <person name="Lipzen A."/>
            <person name="Lutzoni F."/>
            <person name="Magnuson J."/>
            <person name="Mondo S."/>
            <person name="Nolan M."/>
            <person name="Ohm R."/>
            <person name="Pangilinan J."/>
            <person name="Park H.-J."/>
            <person name="Ramirez L."/>
            <person name="Alfaro M."/>
            <person name="Sun H."/>
            <person name="Tritt A."/>
            <person name="Yoshinaga Y."/>
            <person name="Zwiers L.-H."/>
            <person name="Turgeon B."/>
            <person name="Goodwin S."/>
            <person name="Spatafora J."/>
            <person name="Crous P."/>
            <person name="Grigoriev I."/>
        </authorList>
    </citation>
    <scope>NUCLEOTIDE SEQUENCE</scope>
    <source>
        <strain evidence="2">CBS 116005</strain>
    </source>
</reference>
<organism evidence="2 3">
    <name type="scientific">Teratosphaeria nubilosa</name>
    <dbReference type="NCBI Taxonomy" id="161662"/>
    <lineage>
        <taxon>Eukaryota</taxon>
        <taxon>Fungi</taxon>
        <taxon>Dikarya</taxon>
        <taxon>Ascomycota</taxon>
        <taxon>Pezizomycotina</taxon>
        <taxon>Dothideomycetes</taxon>
        <taxon>Dothideomycetidae</taxon>
        <taxon>Mycosphaerellales</taxon>
        <taxon>Teratosphaeriaceae</taxon>
        <taxon>Teratosphaeria</taxon>
    </lineage>
</organism>
<evidence type="ECO:0000256" key="1">
    <source>
        <dbReference type="SAM" id="SignalP"/>
    </source>
</evidence>
<protein>
    <submittedName>
        <fullName evidence="2">Uncharacterized protein</fullName>
    </submittedName>
</protein>
<feature type="signal peptide" evidence="1">
    <location>
        <begin position="1"/>
        <end position="19"/>
    </location>
</feature>
<dbReference type="Proteomes" id="UP000799436">
    <property type="component" value="Unassembled WGS sequence"/>
</dbReference>
<keyword evidence="1" id="KW-0732">Signal</keyword>
<gene>
    <name evidence="2" type="ORF">EJ03DRAFT_327414</name>
</gene>
<sequence length="81" mass="8603">MHLKQAVLLLATLATSAIAQCKNPKSFGCNTAADQIIWCDEHLYGISFAGCPTHCSCQVKTSGVDCLDYKGDHCGDITAPT</sequence>